<reference evidence="6" key="1">
    <citation type="journal article" date="2014" name="Sci. Data">
        <title>Genomes of diverse isolates of the marine cyanobacterium Prochlorococcus.</title>
        <authorList>
            <person name="Biller S."/>
            <person name="Berube P."/>
            <person name="Thompson J."/>
            <person name="Kelly L."/>
            <person name="Roggensack S."/>
            <person name="Awad L."/>
            <person name="Roache-Johnson K."/>
            <person name="Ding H."/>
            <person name="Giovannoni S.J."/>
            <person name="Moore L.R."/>
            <person name="Chisholm S.W."/>
        </authorList>
    </citation>
    <scope>NUCLEOTIDE SEQUENCE [LARGE SCALE GENOMIC DNA]</scope>
    <source>
        <strain evidence="6">GP2</strain>
    </source>
</reference>
<keyword evidence="1 5" id="KW-0489">Methyltransferase</keyword>
<protein>
    <submittedName>
        <fullName evidence="5">Protein-N(5)-glutamine methyltransferase PrmC</fullName>
    </submittedName>
</protein>
<dbReference type="InterPro" id="IPR004556">
    <property type="entry name" value="HemK-like"/>
</dbReference>
<dbReference type="Pfam" id="PF05175">
    <property type="entry name" value="MTS"/>
    <property type="match status" value="1"/>
</dbReference>
<evidence type="ECO:0000313" key="6">
    <source>
        <dbReference type="Proteomes" id="UP000030598"/>
    </source>
</evidence>
<gene>
    <name evidence="5" type="ORF">EU91_0488</name>
</gene>
<dbReference type="PANTHER" id="PTHR47441">
    <property type="match status" value="1"/>
</dbReference>
<dbReference type="GO" id="GO:0008757">
    <property type="term" value="F:S-adenosylmethionine-dependent methyltransferase activity"/>
    <property type="evidence" value="ECO:0007669"/>
    <property type="project" value="UniProtKB-ARBA"/>
</dbReference>
<dbReference type="GO" id="GO:0003676">
    <property type="term" value="F:nucleic acid binding"/>
    <property type="evidence" value="ECO:0007669"/>
    <property type="project" value="InterPro"/>
</dbReference>
<sequence length="289" mass="32878">MLCIPIKEFLFWKKKQLSKGGDQQSFILLLDCLGGLSACDQNILNINPEGNLYLKKNLDFLESVWEDHLLKSNPIQHLCGVAFWRNLKLKVTNKVLIPRPETELIIDIVLKIFGENSQKLLFAELGTGSGAISIALSLAYPLWDGIATDIDKDVLEIATENYNNSFSQSNLKFSCGHWWNPLESFKGKLDLAISNPPYIPEDTYERLPKEVKNFEPKIALLGGDDGLKHIREIIQKAPFYLKDKGWLILENHYDQGEKVKQLLLKNKFTSIEIVNDLSGIGRFTIGRYK</sequence>
<dbReference type="RefSeq" id="WP_032524066.1">
    <property type="nucleotide sequence ID" value="NZ_CP138934.1"/>
</dbReference>
<evidence type="ECO:0000256" key="3">
    <source>
        <dbReference type="ARBA" id="ARBA00022691"/>
    </source>
</evidence>
<proteinExistence type="predicted"/>
<dbReference type="eggNOG" id="COG2890">
    <property type="taxonomic scope" value="Bacteria"/>
</dbReference>
<dbReference type="NCBIfam" id="TIGR03534">
    <property type="entry name" value="RF_mod_PrmC"/>
    <property type="match status" value="1"/>
</dbReference>
<organism evidence="5 6">
    <name type="scientific">Prochlorococcus marinus str. GP2</name>
    <dbReference type="NCBI Taxonomy" id="59925"/>
    <lineage>
        <taxon>Bacteria</taxon>
        <taxon>Bacillati</taxon>
        <taxon>Cyanobacteriota</taxon>
        <taxon>Cyanophyceae</taxon>
        <taxon>Synechococcales</taxon>
        <taxon>Prochlorococcaceae</taxon>
        <taxon>Prochlorococcus</taxon>
    </lineage>
</organism>
<dbReference type="Gene3D" id="3.40.50.150">
    <property type="entry name" value="Vaccinia Virus protein VP39"/>
    <property type="match status" value="1"/>
</dbReference>
<comment type="caution">
    <text evidence="5">The sequence shown here is derived from an EMBL/GenBank/DDBJ whole genome shotgun (WGS) entry which is preliminary data.</text>
</comment>
<evidence type="ECO:0000256" key="2">
    <source>
        <dbReference type="ARBA" id="ARBA00022679"/>
    </source>
</evidence>
<feature type="domain" description="Methyltransferase small" evidence="4">
    <location>
        <begin position="122"/>
        <end position="198"/>
    </location>
</feature>
<dbReference type="GO" id="GO:0008170">
    <property type="term" value="F:N-methyltransferase activity"/>
    <property type="evidence" value="ECO:0007669"/>
    <property type="project" value="UniProtKB-ARBA"/>
</dbReference>
<dbReference type="CDD" id="cd02440">
    <property type="entry name" value="AdoMet_MTases"/>
    <property type="match status" value="1"/>
</dbReference>
<keyword evidence="2 5" id="KW-0808">Transferase</keyword>
<dbReference type="OrthoDB" id="9800643at2"/>
<dbReference type="InterPro" id="IPR002052">
    <property type="entry name" value="DNA_methylase_N6_adenine_CS"/>
</dbReference>
<dbReference type="InterPro" id="IPR052663">
    <property type="entry name" value="RF_glutamine_MTase_cyano"/>
</dbReference>
<dbReference type="InterPro" id="IPR029063">
    <property type="entry name" value="SAM-dependent_MTases_sf"/>
</dbReference>
<dbReference type="AlphaFoldDB" id="A0A0A1ZGP6"/>
<dbReference type="GO" id="GO:0008276">
    <property type="term" value="F:protein methyltransferase activity"/>
    <property type="evidence" value="ECO:0007669"/>
    <property type="project" value="InterPro"/>
</dbReference>
<accession>A0A0A1ZGP6</accession>
<dbReference type="InterPro" id="IPR007848">
    <property type="entry name" value="Small_mtfrase_dom"/>
</dbReference>
<dbReference type="PROSITE" id="PS00092">
    <property type="entry name" value="N6_MTASE"/>
    <property type="match status" value="1"/>
</dbReference>
<dbReference type="SUPFAM" id="SSF53335">
    <property type="entry name" value="S-adenosyl-L-methionine-dependent methyltransferases"/>
    <property type="match status" value="1"/>
</dbReference>
<dbReference type="PANTHER" id="PTHR47441:SF3">
    <property type="entry name" value="RELEASE FACTOR GLUTAMINE METHYLTRANSFERASE"/>
    <property type="match status" value="1"/>
</dbReference>
<name>A0A0A1ZGP6_PROMR</name>
<dbReference type="InterPro" id="IPR019874">
    <property type="entry name" value="RF_methyltr_PrmC"/>
</dbReference>
<dbReference type="STRING" id="59925.EU91_0488"/>
<dbReference type="EMBL" id="JNAH01000003">
    <property type="protein sequence ID" value="KGF88555.1"/>
    <property type="molecule type" value="Genomic_DNA"/>
</dbReference>
<evidence type="ECO:0000259" key="4">
    <source>
        <dbReference type="Pfam" id="PF05175"/>
    </source>
</evidence>
<dbReference type="Proteomes" id="UP000030598">
    <property type="component" value="Unassembled WGS sequence"/>
</dbReference>
<dbReference type="NCBIfam" id="TIGR00536">
    <property type="entry name" value="hemK_fam"/>
    <property type="match status" value="1"/>
</dbReference>
<evidence type="ECO:0000313" key="5">
    <source>
        <dbReference type="EMBL" id="KGF88555.1"/>
    </source>
</evidence>
<evidence type="ECO:0000256" key="1">
    <source>
        <dbReference type="ARBA" id="ARBA00022603"/>
    </source>
</evidence>
<dbReference type="GO" id="GO:0032259">
    <property type="term" value="P:methylation"/>
    <property type="evidence" value="ECO:0007669"/>
    <property type="project" value="UniProtKB-KW"/>
</dbReference>
<keyword evidence="3" id="KW-0949">S-adenosyl-L-methionine</keyword>